<comment type="caution">
    <text evidence="2">The sequence shown here is derived from an EMBL/GenBank/DDBJ whole genome shotgun (WGS) entry which is preliminary data.</text>
</comment>
<protein>
    <recommendedName>
        <fullName evidence="1">BRCT domain-containing protein</fullName>
    </recommendedName>
</protein>
<dbReference type="InterPro" id="IPR001357">
    <property type="entry name" value="BRCT_dom"/>
</dbReference>
<dbReference type="EMBL" id="JBHULX010000004">
    <property type="protein sequence ID" value="MFD2590629.1"/>
    <property type="molecule type" value="Genomic_DNA"/>
</dbReference>
<sequence length="69" mass="7705">MSKVKKSDLQEYVEDQGGSLVKLTNGNYNIRKGDKSINIGKPDSSNKWAEAQLRRAWGDATGIPKPDWL</sequence>
<evidence type="ECO:0000313" key="3">
    <source>
        <dbReference type="Proteomes" id="UP001597459"/>
    </source>
</evidence>
<keyword evidence="3" id="KW-1185">Reference proteome</keyword>
<dbReference type="RefSeq" id="WP_176028546.1">
    <property type="nucleotide sequence ID" value="NZ_JBHSJV010000001.1"/>
</dbReference>
<evidence type="ECO:0000259" key="1">
    <source>
        <dbReference type="PROSITE" id="PS50172"/>
    </source>
</evidence>
<dbReference type="PROSITE" id="PS50172">
    <property type="entry name" value="BRCT"/>
    <property type="match status" value="1"/>
</dbReference>
<organism evidence="2 3">
    <name type="scientific">Aquimarina hainanensis</name>
    <dbReference type="NCBI Taxonomy" id="1578017"/>
    <lineage>
        <taxon>Bacteria</taxon>
        <taxon>Pseudomonadati</taxon>
        <taxon>Bacteroidota</taxon>
        <taxon>Flavobacteriia</taxon>
        <taxon>Flavobacteriales</taxon>
        <taxon>Flavobacteriaceae</taxon>
        <taxon>Aquimarina</taxon>
    </lineage>
</organism>
<proteinExistence type="predicted"/>
<gene>
    <name evidence="2" type="ORF">ACFSTE_07265</name>
</gene>
<evidence type="ECO:0000313" key="2">
    <source>
        <dbReference type="EMBL" id="MFD2590629.1"/>
    </source>
</evidence>
<accession>A0ABW5N6Q0</accession>
<dbReference type="Proteomes" id="UP001597459">
    <property type="component" value="Unassembled WGS sequence"/>
</dbReference>
<name>A0ABW5N6Q0_9FLAO</name>
<feature type="domain" description="BRCT" evidence="1">
    <location>
        <begin position="1"/>
        <end position="69"/>
    </location>
</feature>
<reference evidence="3" key="1">
    <citation type="journal article" date="2019" name="Int. J. Syst. Evol. Microbiol.">
        <title>The Global Catalogue of Microorganisms (GCM) 10K type strain sequencing project: providing services to taxonomists for standard genome sequencing and annotation.</title>
        <authorList>
            <consortium name="The Broad Institute Genomics Platform"/>
            <consortium name="The Broad Institute Genome Sequencing Center for Infectious Disease"/>
            <person name="Wu L."/>
            <person name="Ma J."/>
        </authorList>
    </citation>
    <scope>NUCLEOTIDE SEQUENCE [LARGE SCALE GENOMIC DNA]</scope>
    <source>
        <strain evidence="3">KCTC 42423</strain>
    </source>
</reference>